<sequence>MEIYREFTFEAAHRLPTVPAGHKCGRLHGHSYRVEVHVSGEVDASTGWLIDFGDIKKAFRPLEDQLDHHYLNDVEGLDNPTSENLAQWIWARLVGVLPLSEIHVRETCTSGCVYRGREDAR</sequence>
<evidence type="ECO:0000313" key="13">
    <source>
        <dbReference type="Proteomes" id="UP000294225"/>
    </source>
</evidence>
<dbReference type="PANTHER" id="PTHR12589">
    <property type="entry name" value="PYRUVOYL TETRAHYDROBIOPTERIN SYNTHASE"/>
    <property type="match status" value="1"/>
</dbReference>
<feature type="binding site" evidence="11">
    <location>
        <position position="13"/>
    </location>
    <ligand>
        <name>Zn(2+)</name>
        <dbReference type="ChEBI" id="CHEBI:29105"/>
    </ligand>
</feature>
<dbReference type="GO" id="GO:0070497">
    <property type="term" value="F:6-carboxytetrahydropterin synthase activity"/>
    <property type="evidence" value="ECO:0007669"/>
    <property type="project" value="UniProtKB-EC"/>
</dbReference>
<reference evidence="12 13" key="1">
    <citation type="submission" date="2019-02" db="EMBL/GenBank/DDBJ databases">
        <title>Kribbella capetownensis sp. nov. and Kribbella speibonae sp. nov., isolated from soil.</title>
        <authorList>
            <person name="Curtis S.M."/>
            <person name="Norton I."/>
            <person name="Everest G.J."/>
            <person name="Meyers P.R."/>
        </authorList>
    </citation>
    <scope>NUCLEOTIDE SEQUENCE [LARGE SCALE GENOMIC DNA]</scope>
    <source>
        <strain evidence="12 13">YM55</strain>
    </source>
</reference>
<dbReference type="Pfam" id="PF01242">
    <property type="entry name" value="PTPS"/>
    <property type="match status" value="1"/>
</dbReference>
<organism evidence="12 13">
    <name type="scientific">Kribbella speibonae</name>
    <dbReference type="NCBI Taxonomy" id="1572660"/>
    <lineage>
        <taxon>Bacteria</taxon>
        <taxon>Bacillati</taxon>
        <taxon>Actinomycetota</taxon>
        <taxon>Actinomycetes</taxon>
        <taxon>Propionibacteriales</taxon>
        <taxon>Kribbellaceae</taxon>
        <taxon>Kribbella</taxon>
    </lineage>
</organism>
<evidence type="ECO:0000256" key="4">
    <source>
        <dbReference type="ARBA" id="ARBA00022723"/>
    </source>
</evidence>
<dbReference type="UniPathway" id="UPA00391"/>
<keyword evidence="5 9" id="KW-0671">Queuosine biosynthesis</keyword>
<comment type="cofactor">
    <cofactor evidence="9 11">
        <name>Zn(2+)</name>
        <dbReference type="ChEBI" id="CHEBI:29105"/>
    </cofactor>
    <text evidence="9 11">Binds 1 zinc ion per subunit.</text>
</comment>
<evidence type="ECO:0000256" key="3">
    <source>
        <dbReference type="ARBA" id="ARBA00018141"/>
    </source>
</evidence>
<evidence type="ECO:0000256" key="10">
    <source>
        <dbReference type="PIRSR" id="PIRSR006113-1"/>
    </source>
</evidence>
<evidence type="ECO:0000256" key="2">
    <source>
        <dbReference type="ARBA" id="ARBA00008900"/>
    </source>
</evidence>
<dbReference type="GO" id="GO:0008616">
    <property type="term" value="P:tRNA queuosine(34) biosynthetic process"/>
    <property type="evidence" value="ECO:0007669"/>
    <property type="project" value="UniProtKB-KW"/>
</dbReference>
<evidence type="ECO:0000256" key="9">
    <source>
        <dbReference type="PIRNR" id="PIRNR006113"/>
    </source>
</evidence>
<dbReference type="Proteomes" id="UP000294225">
    <property type="component" value="Unassembled WGS sequence"/>
</dbReference>
<dbReference type="EC" id="4.-.-.-" evidence="9"/>
<dbReference type="SUPFAM" id="SSF55620">
    <property type="entry name" value="Tetrahydrobiopterin biosynthesis enzymes-like"/>
    <property type="match status" value="1"/>
</dbReference>
<dbReference type="PIRSF" id="PIRSF006113">
    <property type="entry name" value="PTP_synth"/>
    <property type="match status" value="1"/>
</dbReference>
<dbReference type="PANTHER" id="PTHR12589:SF7">
    <property type="entry name" value="6-PYRUVOYL TETRAHYDROBIOPTERIN SYNTHASE"/>
    <property type="match status" value="1"/>
</dbReference>
<protein>
    <recommendedName>
        <fullName evidence="3 9">6-carboxy-5,6,7,8-tetrahydropterin synthase</fullName>
        <ecNumber evidence="9">4.-.-.-</ecNumber>
    </recommendedName>
</protein>
<proteinExistence type="inferred from homology"/>
<evidence type="ECO:0000313" key="12">
    <source>
        <dbReference type="EMBL" id="TCC36611.1"/>
    </source>
</evidence>
<feature type="active site" description="Proton acceptor" evidence="10">
    <location>
        <position position="24"/>
    </location>
</feature>
<dbReference type="EMBL" id="SJKC01000003">
    <property type="protein sequence ID" value="TCC36611.1"/>
    <property type="molecule type" value="Genomic_DNA"/>
</dbReference>
<comment type="catalytic activity">
    <reaction evidence="8 9">
        <text>7,8-dihydroneopterin 3'-triphosphate + H2O = 6-carboxy-5,6,7,8-tetrahydropterin + triphosphate + acetaldehyde + 2 H(+)</text>
        <dbReference type="Rhea" id="RHEA:27966"/>
        <dbReference type="ChEBI" id="CHEBI:15343"/>
        <dbReference type="ChEBI" id="CHEBI:15377"/>
        <dbReference type="ChEBI" id="CHEBI:15378"/>
        <dbReference type="ChEBI" id="CHEBI:18036"/>
        <dbReference type="ChEBI" id="CHEBI:58462"/>
        <dbReference type="ChEBI" id="CHEBI:61032"/>
        <dbReference type="EC" id="4.1.2.50"/>
    </reaction>
</comment>
<dbReference type="AlphaFoldDB" id="A0A4R0IS14"/>
<evidence type="ECO:0000256" key="11">
    <source>
        <dbReference type="PIRSR" id="PIRSR006113-2"/>
    </source>
</evidence>
<dbReference type="InterPro" id="IPR038418">
    <property type="entry name" value="6-PTP_synth/QueD_sf"/>
</dbReference>
<comment type="pathway">
    <text evidence="1 9">Purine metabolism; 7-cyano-7-deazaguanine biosynthesis.</text>
</comment>
<keyword evidence="7 9" id="KW-0456">Lyase</keyword>
<name>A0A4R0IS14_9ACTN</name>
<feature type="binding site" evidence="11">
    <location>
        <position position="30"/>
    </location>
    <ligand>
        <name>Zn(2+)</name>
        <dbReference type="ChEBI" id="CHEBI:29105"/>
    </ligand>
</feature>
<evidence type="ECO:0000256" key="1">
    <source>
        <dbReference type="ARBA" id="ARBA00005061"/>
    </source>
</evidence>
<gene>
    <name evidence="12" type="primary">queD</name>
    <name evidence="12" type="ORF">E0H92_27005</name>
</gene>
<dbReference type="RefSeq" id="WP_131498391.1">
    <property type="nucleotide sequence ID" value="NZ_SJKC01000003.1"/>
</dbReference>
<evidence type="ECO:0000256" key="8">
    <source>
        <dbReference type="ARBA" id="ARBA00048807"/>
    </source>
</evidence>
<keyword evidence="4 9" id="KW-0479">Metal-binding</keyword>
<evidence type="ECO:0000256" key="5">
    <source>
        <dbReference type="ARBA" id="ARBA00022785"/>
    </source>
</evidence>
<comment type="caution">
    <text evidence="12">The sequence shown here is derived from an EMBL/GenBank/DDBJ whole genome shotgun (WGS) entry which is preliminary data.</text>
</comment>
<dbReference type="Gene3D" id="3.30.479.10">
    <property type="entry name" value="6-pyruvoyl tetrahydropterin synthase/QueD"/>
    <property type="match status" value="1"/>
</dbReference>
<dbReference type="FunFam" id="3.30.479.10:FF:000001">
    <property type="entry name" value="6-carboxy-5,6,7,8-tetrahydropterin synthase"/>
    <property type="match status" value="1"/>
</dbReference>
<feature type="active site" description="Charge relay system" evidence="10">
    <location>
        <position position="68"/>
    </location>
</feature>
<evidence type="ECO:0000256" key="6">
    <source>
        <dbReference type="ARBA" id="ARBA00022833"/>
    </source>
</evidence>
<dbReference type="InterPro" id="IPR007115">
    <property type="entry name" value="6-PTP_synth/QueD"/>
</dbReference>
<evidence type="ECO:0000256" key="7">
    <source>
        <dbReference type="ARBA" id="ARBA00023239"/>
    </source>
</evidence>
<feature type="binding site" evidence="11">
    <location>
        <position position="28"/>
    </location>
    <ligand>
        <name>Zn(2+)</name>
        <dbReference type="ChEBI" id="CHEBI:29105"/>
    </ligand>
</feature>
<feature type="active site" description="Charge relay system" evidence="10">
    <location>
        <position position="106"/>
    </location>
</feature>
<keyword evidence="6 9" id="KW-0862">Zinc</keyword>
<dbReference type="GO" id="GO:0046872">
    <property type="term" value="F:metal ion binding"/>
    <property type="evidence" value="ECO:0007669"/>
    <property type="project" value="UniProtKB-KW"/>
</dbReference>
<dbReference type="NCBIfam" id="TIGR03367">
    <property type="entry name" value="queuosine_QueD"/>
    <property type="match status" value="1"/>
</dbReference>
<accession>A0A4R0IS14</accession>
<comment type="similarity">
    <text evidence="2 9">Belongs to the PTPS family. QueD subfamily.</text>
</comment>